<proteinExistence type="predicted"/>
<dbReference type="Proteomes" id="UP000291084">
    <property type="component" value="Chromosome 9"/>
</dbReference>
<dbReference type="EMBL" id="AP015042">
    <property type="protein sequence ID" value="BAT97883.1"/>
    <property type="molecule type" value="Genomic_DNA"/>
</dbReference>
<evidence type="ECO:0000313" key="1">
    <source>
        <dbReference type="EMBL" id="BAT97883.1"/>
    </source>
</evidence>
<sequence length="75" mass="8805">MERGQSLFQTVSYSHYCLLRLSYSHYCLLRLSSLELLHLLLYTGITFSFLEMRDILVAFQPVSVPTNIFFNLKII</sequence>
<name>A0A0S3SYQ8_PHAAN</name>
<keyword evidence="2" id="KW-1185">Reference proteome</keyword>
<evidence type="ECO:0000313" key="2">
    <source>
        <dbReference type="Proteomes" id="UP000291084"/>
    </source>
</evidence>
<reference evidence="1 2" key="1">
    <citation type="journal article" date="2015" name="Sci. Rep.">
        <title>The power of single molecule real-time sequencing technology in the de novo assembly of a eukaryotic genome.</title>
        <authorList>
            <person name="Sakai H."/>
            <person name="Naito K."/>
            <person name="Ogiso-Tanaka E."/>
            <person name="Takahashi Y."/>
            <person name="Iseki K."/>
            <person name="Muto C."/>
            <person name="Satou K."/>
            <person name="Teruya K."/>
            <person name="Shiroma A."/>
            <person name="Shimoji M."/>
            <person name="Hirano T."/>
            <person name="Itoh T."/>
            <person name="Kaga A."/>
            <person name="Tomooka N."/>
        </authorList>
    </citation>
    <scope>NUCLEOTIDE SEQUENCE [LARGE SCALE GENOMIC DNA]</scope>
    <source>
        <strain evidence="2">cv. Shumari</strain>
    </source>
</reference>
<protein>
    <submittedName>
        <fullName evidence="1">Uncharacterized protein</fullName>
    </submittedName>
</protein>
<organism evidence="1 2">
    <name type="scientific">Vigna angularis var. angularis</name>
    <dbReference type="NCBI Taxonomy" id="157739"/>
    <lineage>
        <taxon>Eukaryota</taxon>
        <taxon>Viridiplantae</taxon>
        <taxon>Streptophyta</taxon>
        <taxon>Embryophyta</taxon>
        <taxon>Tracheophyta</taxon>
        <taxon>Spermatophyta</taxon>
        <taxon>Magnoliopsida</taxon>
        <taxon>eudicotyledons</taxon>
        <taxon>Gunneridae</taxon>
        <taxon>Pentapetalae</taxon>
        <taxon>rosids</taxon>
        <taxon>fabids</taxon>
        <taxon>Fabales</taxon>
        <taxon>Fabaceae</taxon>
        <taxon>Papilionoideae</taxon>
        <taxon>50 kb inversion clade</taxon>
        <taxon>NPAAA clade</taxon>
        <taxon>indigoferoid/millettioid clade</taxon>
        <taxon>Phaseoleae</taxon>
        <taxon>Vigna</taxon>
    </lineage>
</organism>
<accession>A0A0S3SYQ8</accession>
<gene>
    <name evidence="1" type="primary">Vigan.09G146400</name>
    <name evidence="1" type="ORF">VIGAN_09146400</name>
</gene>
<dbReference type="AlphaFoldDB" id="A0A0S3SYQ8"/>